<feature type="compositionally biased region" description="Polar residues" evidence="1">
    <location>
        <begin position="95"/>
        <end position="111"/>
    </location>
</feature>
<reference evidence="2 3" key="1">
    <citation type="submission" date="2013-02" db="EMBL/GenBank/DDBJ databases">
        <title>Genome sequence of Candida maltosa Xu316, a potential industrial strain for xylitol and ethanol production.</title>
        <authorList>
            <person name="Yu J."/>
            <person name="Wang Q."/>
            <person name="Geng X."/>
            <person name="Bao W."/>
            <person name="He P."/>
            <person name="Cai J."/>
        </authorList>
    </citation>
    <scope>NUCLEOTIDE SEQUENCE [LARGE SCALE GENOMIC DNA]</scope>
    <source>
        <strain evidence="3">Xu316</strain>
    </source>
</reference>
<dbReference type="EMBL" id="AOGT01000848">
    <property type="protein sequence ID" value="EMG49044.1"/>
    <property type="molecule type" value="Genomic_DNA"/>
</dbReference>
<proteinExistence type="predicted"/>
<gene>
    <name evidence="2" type="ORF">G210_0282</name>
</gene>
<evidence type="ECO:0000313" key="3">
    <source>
        <dbReference type="Proteomes" id="UP000011777"/>
    </source>
</evidence>
<accession>M3K2T6</accession>
<feature type="compositionally biased region" description="Acidic residues" evidence="1">
    <location>
        <begin position="65"/>
        <end position="81"/>
    </location>
</feature>
<keyword evidence="3" id="KW-1185">Reference proteome</keyword>
<protein>
    <submittedName>
        <fullName evidence="2">Uncharacterized protein</fullName>
    </submittedName>
</protein>
<sequence length="279" mass="31667">MLRSQSINNLNTAKTTSSSASGFFKSLKSKLSDKDISRHKKRGTRPLSTALSSFNLNLNSSTPLDFEDYPINDDEGDDNDDNKENTHHTLKTRKSAPTLSKMRTNDSSHTTTNKKRYSTMLDGCFDDASPQTFVSQIDSIFDETSIVYVDSDNDLMSSSAASSPSSSHYNIDTTNHKIHRTKNIHNLSEFIDQIYKDRDGKSMLKDTEYNEDDELEKLNNSRMFTSNSGCITHFELVANALFVSTINRNYHPNALLYVDDYLEAIRSEEYTEEDLIFNL</sequence>
<dbReference type="OrthoDB" id="4023455at2759"/>
<evidence type="ECO:0000313" key="2">
    <source>
        <dbReference type="EMBL" id="EMG49044.1"/>
    </source>
</evidence>
<name>M3K2T6_CANMX</name>
<comment type="caution">
    <text evidence="2">The sequence shown here is derived from an EMBL/GenBank/DDBJ whole genome shotgun (WGS) entry which is preliminary data.</text>
</comment>
<dbReference type="Proteomes" id="UP000011777">
    <property type="component" value="Unassembled WGS sequence"/>
</dbReference>
<evidence type="ECO:0000256" key="1">
    <source>
        <dbReference type="SAM" id="MobiDB-lite"/>
    </source>
</evidence>
<organism evidence="2 3">
    <name type="scientific">Candida maltosa (strain Xu316)</name>
    <name type="common">Yeast</name>
    <dbReference type="NCBI Taxonomy" id="1245528"/>
    <lineage>
        <taxon>Eukaryota</taxon>
        <taxon>Fungi</taxon>
        <taxon>Dikarya</taxon>
        <taxon>Ascomycota</taxon>
        <taxon>Saccharomycotina</taxon>
        <taxon>Pichiomycetes</taxon>
        <taxon>Debaryomycetaceae</taxon>
        <taxon>Candida/Lodderomyces clade</taxon>
        <taxon>Candida</taxon>
    </lineage>
</organism>
<feature type="region of interest" description="Disordered" evidence="1">
    <location>
        <begin position="65"/>
        <end position="113"/>
    </location>
</feature>
<dbReference type="AlphaFoldDB" id="M3K2T6"/>
<dbReference type="HOGENOM" id="CLU_874428_0_0_1"/>